<reference evidence="2 3" key="1">
    <citation type="submission" date="2020-08" db="EMBL/GenBank/DDBJ databases">
        <title>Genomic Encyclopedia of Type Strains, Phase IV (KMG-IV): sequencing the most valuable type-strain genomes for metagenomic binning, comparative biology and taxonomic classification.</title>
        <authorList>
            <person name="Goeker M."/>
        </authorList>
    </citation>
    <scope>NUCLEOTIDE SEQUENCE [LARGE SCALE GENOMIC DNA]</scope>
    <source>
        <strain evidence="2 3">DSM 19612</strain>
    </source>
</reference>
<evidence type="ECO:0000259" key="1">
    <source>
        <dbReference type="PROSITE" id="PS51832"/>
    </source>
</evidence>
<dbReference type="EMBL" id="JACHGH010000009">
    <property type="protein sequence ID" value="MBB6454415.1"/>
    <property type="molecule type" value="Genomic_DNA"/>
</dbReference>
<feature type="domain" description="HD-GYP" evidence="1">
    <location>
        <begin position="121"/>
        <end position="317"/>
    </location>
</feature>
<dbReference type="Proteomes" id="UP000581688">
    <property type="component" value="Unassembled WGS sequence"/>
</dbReference>
<proteinExistence type="predicted"/>
<gene>
    <name evidence="2" type="ORF">HNQ94_002897</name>
</gene>
<dbReference type="Gene3D" id="1.10.3210.10">
    <property type="entry name" value="Hypothetical protein af1432"/>
    <property type="match status" value="1"/>
</dbReference>
<comment type="caution">
    <text evidence="2">The sequence shown here is derived from an EMBL/GenBank/DDBJ whole genome shotgun (WGS) entry which is preliminary data.</text>
</comment>
<dbReference type="PROSITE" id="PS51832">
    <property type="entry name" value="HD_GYP"/>
    <property type="match status" value="1"/>
</dbReference>
<dbReference type="PANTHER" id="PTHR43155">
    <property type="entry name" value="CYCLIC DI-GMP PHOSPHODIESTERASE PA4108-RELATED"/>
    <property type="match status" value="1"/>
</dbReference>
<organism evidence="2 3">
    <name type="scientific">Salirhabdus euzebyi</name>
    <dbReference type="NCBI Taxonomy" id="394506"/>
    <lineage>
        <taxon>Bacteria</taxon>
        <taxon>Bacillati</taxon>
        <taxon>Bacillota</taxon>
        <taxon>Bacilli</taxon>
        <taxon>Bacillales</taxon>
        <taxon>Bacillaceae</taxon>
        <taxon>Salirhabdus</taxon>
    </lineage>
</organism>
<evidence type="ECO:0000313" key="2">
    <source>
        <dbReference type="EMBL" id="MBB6454415.1"/>
    </source>
</evidence>
<dbReference type="CDD" id="cd00077">
    <property type="entry name" value="HDc"/>
    <property type="match status" value="1"/>
</dbReference>
<sequence length="361" mass="41658">MGFHPSQLKQGCIITRDVMGKTMNPIIPKDTVITPLHIEILNHFMVEEVEVATTLISGKEFKPEQKEEDEIQKTVVGVHSKSFLELYLHSVKETKQLFQNWQARNPVDILEVRKHLLPLLKKADEMENIVFSLHHFVEKEEYTHHHSVAKALISAFLAKKLRFPEGERIQIALAAYLSDSGMALLDDSLLDKKASLTLEEFEQVKKHPIYSYRLVENISMIKYDAKIAILQHHERLDGSGYPFGLQLNKIHQYARILAISDIFHAMTSERFYKSKQSPFKVLEEMLHQQFGKLDIEIVTILVRSLTNLSNGTKVRLSDQTTGEIVFIDQKFPTRPIIRLDHNNNMISLIDHKSIYIDEVLN</sequence>
<protein>
    <submittedName>
        <fullName evidence="2">HD-GYP domain-containing protein (C-di-GMP phosphodiesterase class II)</fullName>
    </submittedName>
</protein>
<dbReference type="PANTHER" id="PTHR43155:SF2">
    <property type="entry name" value="CYCLIC DI-GMP PHOSPHODIESTERASE PA4108"/>
    <property type="match status" value="1"/>
</dbReference>
<accession>A0A841Q7Q9</accession>
<dbReference type="SUPFAM" id="SSF109604">
    <property type="entry name" value="HD-domain/PDEase-like"/>
    <property type="match status" value="1"/>
</dbReference>
<dbReference type="RefSeq" id="WP_174497097.1">
    <property type="nucleotide sequence ID" value="NZ_CADDWK010000011.1"/>
</dbReference>
<dbReference type="Pfam" id="PF13487">
    <property type="entry name" value="HD_5"/>
    <property type="match status" value="1"/>
</dbReference>
<keyword evidence="3" id="KW-1185">Reference proteome</keyword>
<evidence type="ECO:0000313" key="3">
    <source>
        <dbReference type="Proteomes" id="UP000581688"/>
    </source>
</evidence>
<dbReference type="InterPro" id="IPR037522">
    <property type="entry name" value="HD_GYP_dom"/>
</dbReference>
<dbReference type="AlphaFoldDB" id="A0A841Q7Q9"/>
<dbReference type="InterPro" id="IPR003607">
    <property type="entry name" value="HD/PDEase_dom"/>
</dbReference>
<name>A0A841Q7Q9_9BACI</name>